<keyword evidence="12" id="KW-1185">Reference proteome</keyword>
<evidence type="ECO:0000256" key="3">
    <source>
        <dbReference type="ARBA" id="ARBA00022833"/>
    </source>
</evidence>
<dbReference type="InterPro" id="IPR011992">
    <property type="entry name" value="EF-hand-dom_pair"/>
</dbReference>
<dbReference type="PROSITE" id="PS50222">
    <property type="entry name" value="EF_HAND_2"/>
    <property type="match status" value="2"/>
</dbReference>
<protein>
    <submittedName>
        <fullName evidence="11">Kinase D-interacting substrate of 220 kDa (Ankyrin repeat-rich membrane-spanning protein)</fullName>
    </submittedName>
</protein>
<dbReference type="Gene3D" id="2.10.110.10">
    <property type="entry name" value="Cysteine Rich Protein"/>
    <property type="match status" value="1"/>
</dbReference>
<dbReference type="Gene3D" id="1.25.40.20">
    <property type="entry name" value="Ankyrin repeat-containing domain"/>
    <property type="match status" value="1"/>
</dbReference>
<dbReference type="Gene3D" id="2.60.60.30">
    <property type="entry name" value="sav2460 like domains"/>
    <property type="match status" value="1"/>
</dbReference>
<dbReference type="InterPro" id="IPR002048">
    <property type="entry name" value="EF_hand_dom"/>
</dbReference>
<evidence type="ECO:0000313" key="9">
    <source>
        <dbReference type="EMBL" id="CAI4013428.1"/>
    </source>
</evidence>
<feature type="repeat" description="ANK" evidence="5">
    <location>
        <begin position="347"/>
        <end position="379"/>
    </location>
</feature>
<dbReference type="Pfam" id="PF00412">
    <property type="entry name" value="LIM"/>
    <property type="match status" value="1"/>
</dbReference>
<dbReference type="EMBL" id="CAMXCT030005857">
    <property type="protein sequence ID" value="CAL4800740.1"/>
    <property type="molecule type" value="Genomic_DNA"/>
</dbReference>
<dbReference type="Pfam" id="PF13499">
    <property type="entry name" value="EF-hand_7"/>
    <property type="match status" value="1"/>
</dbReference>
<dbReference type="SMART" id="SM00248">
    <property type="entry name" value="ANK"/>
    <property type="match status" value="2"/>
</dbReference>
<dbReference type="CDD" id="cd00051">
    <property type="entry name" value="EFh"/>
    <property type="match status" value="1"/>
</dbReference>
<keyword evidence="4" id="KW-0106">Calcium</keyword>
<keyword evidence="11" id="KW-0418">Kinase</keyword>
<keyword evidence="11" id="KW-0808">Transferase</keyword>
<dbReference type="InterPro" id="IPR036770">
    <property type="entry name" value="Ankyrin_rpt-contain_sf"/>
</dbReference>
<dbReference type="PROSITE" id="PS50297">
    <property type="entry name" value="ANK_REP_REGION"/>
    <property type="match status" value="1"/>
</dbReference>
<evidence type="ECO:0000256" key="2">
    <source>
        <dbReference type="ARBA" id="ARBA00022737"/>
    </source>
</evidence>
<organism evidence="9">
    <name type="scientific">Cladocopium goreaui</name>
    <dbReference type="NCBI Taxonomy" id="2562237"/>
    <lineage>
        <taxon>Eukaryota</taxon>
        <taxon>Sar</taxon>
        <taxon>Alveolata</taxon>
        <taxon>Dinophyceae</taxon>
        <taxon>Suessiales</taxon>
        <taxon>Symbiodiniaceae</taxon>
        <taxon>Cladocopium</taxon>
    </lineage>
</organism>
<dbReference type="SUPFAM" id="SSF47473">
    <property type="entry name" value="EF-hand"/>
    <property type="match status" value="1"/>
</dbReference>
<dbReference type="InterPro" id="IPR059177">
    <property type="entry name" value="GH29D-like_dom"/>
</dbReference>
<name>A0A9P1DRG9_9DINO</name>
<keyword evidence="6" id="KW-0440">LIM domain</keyword>
<dbReference type="FunFam" id="1.10.238.10:FF:000003">
    <property type="entry name" value="Calmodulin A"/>
    <property type="match status" value="1"/>
</dbReference>
<keyword evidence="5" id="KW-0040">ANK repeat</keyword>
<feature type="domain" description="EF-hand" evidence="8">
    <location>
        <begin position="134"/>
        <end position="169"/>
    </location>
</feature>
<dbReference type="SUPFAM" id="SSF48403">
    <property type="entry name" value="Ankyrin repeat"/>
    <property type="match status" value="1"/>
</dbReference>
<dbReference type="EMBL" id="CAMXCT010005857">
    <property type="protein sequence ID" value="CAI4013428.1"/>
    <property type="molecule type" value="Genomic_DNA"/>
</dbReference>
<dbReference type="PROSITE" id="PS50023">
    <property type="entry name" value="LIM_DOMAIN_2"/>
    <property type="match status" value="1"/>
</dbReference>
<gene>
    <name evidence="9" type="ORF">C1SCF055_LOCUS38399</name>
</gene>
<feature type="domain" description="EF-hand" evidence="8">
    <location>
        <begin position="98"/>
        <end position="133"/>
    </location>
</feature>
<reference evidence="9" key="1">
    <citation type="submission" date="2022-10" db="EMBL/GenBank/DDBJ databases">
        <authorList>
            <person name="Chen Y."/>
            <person name="Dougan E. K."/>
            <person name="Chan C."/>
            <person name="Rhodes N."/>
            <person name="Thang M."/>
        </authorList>
    </citation>
    <scope>NUCLEOTIDE SEQUENCE</scope>
</reference>
<accession>A0A9P1DRG9</accession>
<dbReference type="Proteomes" id="UP001152797">
    <property type="component" value="Unassembled WGS sequence"/>
</dbReference>
<dbReference type="AlphaFoldDB" id="A0A9P1DRG9"/>
<evidence type="ECO:0000259" key="7">
    <source>
        <dbReference type="PROSITE" id="PS50023"/>
    </source>
</evidence>
<keyword evidence="1 6" id="KW-0479">Metal-binding</keyword>
<dbReference type="InterPro" id="IPR018247">
    <property type="entry name" value="EF_Hand_1_Ca_BS"/>
</dbReference>
<comment type="caution">
    <text evidence="9">The sequence shown here is derived from an EMBL/GenBank/DDBJ whole genome shotgun (WGS) entry which is preliminary data.</text>
</comment>
<dbReference type="CDD" id="cd08368">
    <property type="entry name" value="LIM"/>
    <property type="match status" value="1"/>
</dbReference>
<proteinExistence type="predicted"/>
<dbReference type="InterPro" id="IPR001781">
    <property type="entry name" value="Znf_LIM"/>
</dbReference>
<dbReference type="Pfam" id="PF13290">
    <property type="entry name" value="CHB_HEX_C_1"/>
    <property type="match status" value="1"/>
</dbReference>
<reference evidence="10" key="2">
    <citation type="submission" date="2024-04" db="EMBL/GenBank/DDBJ databases">
        <authorList>
            <person name="Chen Y."/>
            <person name="Shah S."/>
            <person name="Dougan E. K."/>
            <person name="Thang M."/>
            <person name="Chan C."/>
        </authorList>
    </citation>
    <scope>NUCLEOTIDE SEQUENCE [LARGE SCALE GENOMIC DNA]</scope>
</reference>
<evidence type="ECO:0000259" key="8">
    <source>
        <dbReference type="PROSITE" id="PS50222"/>
    </source>
</evidence>
<sequence>MVKCYVCKFIEVDKKPGEWRSACERCAELLKAPPCKACGQPVRDAQKNDPHPYHEECRRCSSCNQKVSRQGMHFTAGKILCSSCDDLFGEFFAPGKRSGSEYMQEAFKAWDEDKSGFIDTGELRLVLKAIMPNFSDRDLNDLLRVIDTNGNGVVEYEEFCQWLTKENPLEFSQTTFSHYVAQLMREAGKAREKADLCVDEIQVREDGVYFRLRSGTVRLETTAFRNESGLSLTALDPEEFISKVECVEDGLHISFNTGRVITLDGKGELFGPFEAPKGFYIDGLRTKPVDKGNVKDYVAGIEAAPLPSASEYDCPCALLYTAEQEYLRSLREILAKAAVDVNGFGYGGATALMLAASRGCTGSMRLLLSSKANVNLADSDGWTALTYASRCGSPEAVQALLVKGAKEGEGDGGRALKEALRKSHNSAARALLRAGFGPAPVGTFALEGQPKPEDCKLEAPAISPSGGAFSQAKQICLLVGGNDAAKLPQNMKVLYTLDGRDPFLAGQRYIGPFTISNSRVQIRAVAVQAQKRSPAVEATFLICHTALPDEIVFGTLRAQLFPASMDFMLKFTAEALNLPVERLQARMTEADGASTKRWIQVDLNDLKPRHQIRFDLAYATVKSADKRKKWIESIKSDISKAVGEEPADCKVFAGSIILEFQMSREKADELVKHLQDPNSWLLTKGKHRKAFKTASLQVVEALGARLTTIAFRDEVEKGIKSKQRCRVVAIGKGDKGAVATLVADKKEAKWMKKQLDSVVRKILEDVEFAEVQDYPEFVDLEFSVDIMEPGKGREIVEILREPETSMKIADTIAIMKGIDTKVSVVAPAASRKLAEMEVVIQWTRRNGSKSEFEEQPNCNLVVYAEEHMVYSCDIGSATSPKAADVQKKDNLYKEEMSKSVGRAVGSWTQENGNESRLQLDLSALPSDVTEMYFVISAEESYDLSSFSSASFSLVDLARNQERLNLREFNYKTDLESA</sequence>
<dbReference type="PROSITE" id="PS50088">
    <property type="entry name" value="ANK_REPEAT"/>
    <property type="match status" value="1"/>
</dbReference>
<evidence type="ECO:0000313" key="12">
    <source>
        <dbReference type="Proteomes" id="UP001152797"/>
    </source>
</evidence>
<dbReference type="Gene3D" id="1.10.238.10">
    <property type="entry name" value="EF-hand"/>
    <property type="match status" value="1"/>
</dbReference>
<evidence type="ECO:0000313" key="11">
    <source>
        <dbReference type="EMBL" id="CAL4800740.1"/>
    </source>
</evidence>
<dbReference type="PANTHER" id="PTHR24184:SF11">
    <property type="entry name" value="ANKYRIN REPEAT AND SOCS BOX CONTAINING 3"/>
    <property type="match status" value="1"/>
</dbReference>
<keyword evidence="2" id="KW-0677">Repeat</keyword>
<dbReference type="EMBL" id="CAMXCT020005857">
    <property type="protein sequence ID" value="CAL1166803.1"/>
    <property type="molecule type" value="Genomic_DNA"/>
</dbReference>
<feature type="domain" description="LIM zinc-binding" evidence="7">
    <location>
        <begin position="21"/>
        <end position="94"/>
    </location>
</feature>
<dbReference type="Pfam" id="PF12796">
    <property type="entry name" value="Ank_2"/>
    <property type="match status" value="1"/>
</dbReference>
<dbReference type="PROSITE" id="PS00018">
    <property type="entry name" value="EF_HAND_1"/>
    <property type="match status" value="2"/>
</dbReference>
<dbReference type="OrthoDB" id="446540at2759"/>
<dbReference type="GO" id="GO:0005509">
    <property type="term" value="F:calcium ion binding"/>
    <property type="evidence" value="ECO:0007669"/>
    <property type="project" value="InterPro"/>
</dbReference>
<dbReference type="SMART" id="SM00132">
    <property type="entry name" value="LIM"/>
    <property type="match status" value="1"/>
</dbReference>
<evidence type="ECO:0000256" key="6">
    <source>
        <dbReference type="PROSITE-ProRule" id="PRU00125"/>
    </source>
</evidence>
<dbReference type="PANTHER" id="PTHR24184">
    <property type="entry name" value="SI:CH211-189E2.2"/>
    <property type="match status" value="1"/>
</dbReference>
<evidence type="ECO:0000256" key="5">
    <source>
        <dbReference type="PROSITE-ProRule" id="PRU00023"/>
    </source>
</evidence>
<dbReference type="InterPro" id="IPR002110">
    <property type="entry name" value="Ankyrin_rpt"/>
</dbReference>
<evidence type="ECO:0000256" key="1">
    <source>
        <dbReference type="ARBA" id="ARBA00022723"/>
    </source>
</evidence>
<dbReference type="GO" id="GO:0016301">
    <property type="term" value="F:kinase activity"/>
    <property type="evidence" value="ECO:0007669"/>
    <property type="project" value="UniProtKB-KW"/>
</dbReference>
<evidence type="ECO:0000313" key="10">
    <source>
        <dbReference type="EMBL" id="CAL1166803.1"/>
    </source>
</evidence>
<evidence type="ECO:0000256" key="4">
    <source>
        <dbReference type="ARBA" id="ARBA00022837"/>
    </source>
</evidence>
<keyword evidence="3 6" id="KW-0862">Zinc</keyword>
<dbReference type="SMART" id="SM00054">
    <property type="entry name" value="EFh"/>
    <property type="match status" value="2"/>
</dbReference>